<organism evidence="2 3">
    <name type="scientific">Mycolicibacterium boenickei</name>
    <dbReference type="NCBI Taxonomy" id="146017"/>
    <lineage>
        <taxon>Bacteria</taxon>
        <taxon>Bacillati</taxon>
        <taxon>Actinomycetota</taxon>
        <taxon>Actinomycetes</taxon>
        <taxon>Mycobacteriales</taxon>
        <taxon>Mycobacteriaceae</taxon>
        <taxon>Mycolicibacterium</taxon>
    </lineage>
</organism>
<dbReference type="Proteomes" id="UP000466683">
    <property type="component" value="Chromosome"/>
</dbReference>
<evidence type="ECO:0000313" key="3">
    <source>
        <dbReference type="Proteomes" id="UP000466683"/>
    </source>
</evidence>
<reference evidence="2 3" key="1">
    <citation type="journal article" date="2019" name="Emerg. Microbes Infect.">
        <title>Comprehensive subspecies identification of 175 nontuberculous mycobacteria species based on 7547 genomic profiles.</title>
        <authorList>
            <person name="Matsumoto Y."/>
            <person name="Kinjo T."/>
            <person name="Motooka D."/>
            <person name="Nabeya D."/>
            <person name="Jung N."/>
            <person name="Uechi K."/>
            <person name="Horii T."/>
            <person name="Iida T."/>
            <person name="Fujita J."/>
            <person name="Nakamura S."/>
        </authorList>
    </citation>
    <scope>NUCLEOTIDE SEQUENCE [LARGE SCALE GENOMIC DNA]</scope>
    <source>
        <strain evidence="2 3">JCM 15653</strain>
    </source>
</reference>
<evidence type="ECO:0000256" key="1">
    <source>
        <dbReference type="SAM" id="Phobius"/>
    </source>
</evidence>
<keyword evidence="1" id="KW-0812">Transmembrane</keyword>
<sequence length="80" mass="8005">MTGDERNKRTNYVMAGVGAIALATMGAVGSMMAQAPTSGAVPAVSVGETVTKTTAPSELETSFAKPTVKVELPDGYGNGG</sequence>
<proteinExistence type="predicted"/>
<accession>A0ABN5ZAS1</accession>
<dbReference type="EMBL" id="AP022579">
    <property type="protein sequence ID" value="BBX91323.1"/>
    <property type="molecule type" value="Genomic_DNA"/>
</dbReference>
<protein>
    <submittedName>
        <fullName evidence="2">Uncharacterized protein</fullName>
    </submittedName>
</protein>
<keyword evidence="1" id="KW-1133">Transmembrane helix</keyword>
<dbReference type="RefSeq" id="WP_234815704.1">
    <property type="nucleotide sequence ID" value="NZ_AP022579.1"/>
</dbReference>
<keyword evidence="1" id="KW-0472">Membrane</keyword>
<gene>
    <name evidence="2" type="ORF">MBOE_29720</name>
</gene>
<keyword evidence="3" id="KW-1185">Reference proteome</keyword>
<name>A0ABN5ZAS1_9MYCO</name>
<evidence type="ECO:0000313" key="2">
    <source>
        <dbReference type="EMBL" id="BBX91323.1"/>
    </source>
</evidence>
<feature type="transmembrane region" description="Helical" evidence="1">
    <location>
        <begin position="12"/>
        <end position="33"/>
    </location>
</feature>